<keyword evidence="2" id="KW-1185">Reference proteome</keyword>
<dbReference type="EMBL" id="JAVFKD010000012">
    <property type="protein sequence ID" value="KAK5993988.1"/>
    <property type="molecule type" value="Genomic_DNA"/>
</dbReference>
<name>A0ABR0SP83_9HYPO</name>
<reference evidence="1 2" key="1">
    <citation type="submission" date="2024-01" db="EMBL/GenBank/DDBJ databases">
        <title>Complete genome of Cladobotryum mycophilum ATHUM6906.</title>
        <authorList>
            <person name="Christinaki A.C."/>
            <person name="Myridakis A.I."/>
            <person name="Kouvelis V.N."/>
        </authorList>
    </citation>
    <scope>NUCLEOTIDE SEQUENCE [LARGE SCALE GENOMIC DNA]</scope>
    <source>
        <strain evidence="1 2">ATHUM6906</strain>
    </source>
</reference>
<evidence type="ECO:0000313" key="1">
    <source>
        <dbReference type="EMBL" id="KAK5993988.1"/>
    </source>
</evidence>
<evidence type="ECO:0000313" key="2">
    <source>
        <dbReference type="Proteomes" id="UP001338125"/>
    </source>
</evidence>
<protein>
    <recommendedName>
        <fullName evidence="3">C-type lectin domain-containing protein</fullName>
    </recommendedName>
</protein>
<proteinExistence type="predicted"/>
<organism evidence="1 2">
    <name type="scientific">Cladobotryum mycophilum</name>
    <dbReference type="NCBI Taxonomy" id="491253"/>
    <lineage>
        <taxon>Eukaryota</taxon>
        <taxon>Fungi</taxon>
        <taxon>Dikarya</taxon>
        <taxon>Ascomycota</taxon>
        <taxon>Pezizomycotina</taxon>
        <taxon>Sordariomycetes</taxon>
        <taxon>Hypocreomycetidae</taxon>
        <taxon>Hypocreales</taxon>
        <taxon>Hypocreaceae</taxon>
        <taxon>Cladobotryum</taxon>
    </lineage>
</organism>
<evidence type="ECO:0008006" key="3">
    <source>
        <dbReference type="Google" id="ProtNLM"/>
    </source>
</evidence>
<sequence>MIGMWGLDTIRLEWALVDGPVEVLGANPGEKGSWCWNAKNEPLWDAASAHCAKIGGSMGEDRRCYRLSNNSNNCYRSYTYCKDDWDAGNGPGKDKCYLSLY</sequence>
<dbReference type="Proteomes" id="UP001338125">
    <property type="component" value="Unassembled WGS sequence"/>
</dbReference>
<accession>A0ABR0SP83</accession>
<gene>
    <name evidence="1" type="ORF">PT974_07427</name>
</gene>
<comment type="caution">
    <text evidence="1">The sequence shown here is derived from an EMBL/GenBank/DDBJ whole genome shotgun (WGS) entry which is preliminary data.</text>
</comment>